<organism evidence="2 3">
    <name type="scientific">Brevibacillus panacihumi W25</name>
    <dbReference type="NCBI Taxonomy" id="1408254"/>
    <lineage>
        <taxon>Bacteria</taxon>
        <taxon>Bacillati</taxon>
        <taxon>Bacillota</taxon>
        <taxon>Bacilli</taxon>
        <taxon>Bacillales</taxon>
        <taxon>Paenibacillaceae</taxon>
        <taxon>Brevibacillus</taxon>
    </lineage>
</organism>
<dbReference type="HOGENOM" id="CLU_216241_0_0_9"/>
<comment type="caution">
    <text evidence="2">The sequence shown here is derived from an EMBL/GenBank/DDBJ whole genome shotgun (WGS) entry which is preliminary data.</text>
</comment>
<protein>
    <submittedName>
        <fullName evidence="2">Uncharacterized protein</fullName>
    </submittedName>
</protein>
<dbReference type="STRING" id="1408254.T458_11375"/>
<gene>
    <name evidence="2" type="ORF">T458_11375</name>
</gene>
<evidence type="ECO:0000313" key="3">
    <source>
        <dbReference type="Proteomes" id="UP000017973"/>
    </source>
</evidence>
<evidence type="ECO:0000256" key="1">
    <source>
        <dbReference type="SAM" id="MobiDB-lite"/>
    </source>
</evidence>
<keyword evidence="3" id="KW-1185">Reference proteome</keyword>
<dbReference type="Proteomes" id="UP000017973">
    <property type="component" value="Unassembled WGS sequence"/>
</dbReference>
<dbReference type="EMBL" id="AYJU01000016">
    <property type="protein sequence ID" value="EST54523.1"/>
    <property type="molecule type" value="Genomic_DNA"/>
</dbReference>
<name>V6MGG4_9BACL</name>
<dbReference type="PATRIC" id="fig|1408254.3.peg.2241"/>
<proteinExistence type="predicted"/>
<feature type="region of interest" description="Disordered" evidence="1">
    <location>
        <begin position="1"/>
        <end position="23"/>
    </location>
</feature>
<reference evidence="2 3" key="1">
    <citation type="journal article" date="2014" name="Genome Announc.">
        <title>Draft Genome Sequence of Brevibacillus panacihumi Strain W25, a Halotolerant Hydrocarbon-Degrading Bacterium.</title>
        <authorList>
            <person name="Wang X."/>
            <person name="Jin D."/>
            <person name="Zhou L."/>
            <person name="Wu L."/>
            <person name="An W."/>
            <person name="Chen Y."/>
            <person name="Zhao L."/>
        </authorList>
    </citation>
    <scope>NUCLEOTIDE SEQUENCE [LARGE SCALE GENOMIC DNA]</scope>
    <source>
        <strain evidence="2 3">W25</strain>
    </source>
</reference>
<evidence type="ECO:0000313" key="2">
    <source>
        <dbReference type="EMBL" id="EST54523.1"/>
    </source>
</evidence>
<dbReference type="AlphaFoldDB" id="V6MGG4"/>
<accession>V6MGG4</accession>
<sequence length="44" mass="4816">MGDQGQLVEEKGGKSEGIWDLDPVEMEKVEPELSGQRAQQAVNC</sequence>